<dbReference type="SUPFAM" id="SSF48576">
    <property type="entry name" value="Terpenoid synthases"/>
    <property type="match status" value="1"/>
</dbReference>
<evidence type="ECO:0000313" key="1">
    <source>
        <dbReference type="EMBL" id="MDA4846655.1"/>
    </source>
</evidence>
<dbReference type="Gene3D" id="1.10.600.10">
    <property type="entry name" value="Farnesyl Diphosphate Synthase"/>
    <property type="match status" value="1"/>
</dbReference>
<comment type="caution">
    <text evidence="1">The sequence shown here is derived from an EMBL/GenBank/DDBJ whole genome shotgun (WGS) entry which is preliminary data.</text>
</comment>
<dbReference type="PANTHER" id="PTHR31480">
    <property type="entry name" value="BIFUNCTIONAL LYCOPENE CYCLASE/PHYTOENE SYNTHASE"/>
    <property type="match status" value="1"/>
</dbReference>
<name>A0ABT4VPL7_9HYPH</name>
<proteinExistence type="predicted"/>
<accession>A0ABT4VPL7</accession>
<organism evidence="1 2">
    <name type="scientific">Hoeflea poritis</name>
    <dbReference type="NCBI Taxonomy" id="2993659"/>
    <lineage>
        <taxon>Bacteria</taxon>
        <taxon>Pseudomonadati</taxon>
        <taxon>Pseudomonadota</taxon>
        <taxon>Alphaproteobacteria</taxon>
        <taxon>Hyphomicrobiales</taxon>
        <taxon>Rhizobiaceae</taxon>
        <taxon>Hoeflea</taxon>
    </lineage>
</organism>
<dbReference type="EMBL" id="JAPJZH010000009">
    <property type="protein sequence ID" value="MDA4846655.1"/>
    <property type="molecule type" value="Genomic_DNA"/>
</dbReference>
<protein>
    <submittedName>
        <fullName evidence="1">Phytoene/squalene synthase family protein</fullName>
    </submittedName>
</protein>
<sequence length="285" mass="30808">MSDSVIPNADHCLAALRAGDRDRYLCALLTPHDARGAISALYAFNLEIARIRENITEPTMGEVRLQWWRDFLEGSPHGAAQANPVAAALAATIDRHGLSTAPFLNMIAARQFDLYDDPMPDRNAFEGYAGETASAIIQLCVNVLGPDAARRSADAAGHAGVAQLVAGTLLLLPVHRSQGQVYIPGDLLRATGLDRDAFLAARNEDAIGQAIAAFVALGREHLSEARTMVGQLPSGSFAAFLPLALAEPVFDRAERLGAALLSEPLQFAQWRRQLRLWRAARRGRL</sequence>
<dbReference type="RefSeq" id="WP_271090439.1">
    <property type="nucleotide sequence ID" value="NZ_JAPJZH010000009.1"/>
</dbReference>
<evidence type="ECO:0000313" key="2">
    <source>
        <dbReference type="Proteomes" id="UP001148313"/>
    </source>
</evidence>
<dbReference type="InterPro" id="IPR002060">
    <property type="entry name" value="Squ/phyt_synthse"/>
</dbReference>
<dbReference type="Pfam" id="PF00494">
    <property type="entry name" value="SQS_PSY"/>
    <property type="match status" value="1"/>
</dbReference>
<keyword evidence="2" id="KW-1185">Reference proteome</keyword>
<gene>
    <name evidence="1" type="ORF">OOZ53_14930</name>
</gene>
<dbReference type="Proteomes" id="UP001148313">
    <property type="component" value="Unassembled WGS sequence"/>
</dbReference>
<dbReference type="InterPro" id="IPR008949">
    <property type="entry name" value="Isoprenoid_synthase_dom_sf"/>
</dbReference>
<reference evidence="1" key="1">
    <citation type="submission" date="2022-11" db="EMBL/GenBank/DDBJ databases">
        <title>Hoeflea poritis sp. nov., isolated from scleractinian coral Porites lutea.</title>
        <authorList>
            <person name="Zhang G."/>
            <person name="Wei Q."/>
            <person name="Cai L."/>
        </authorList>
    </citation>
    <scope>NUCLEOTIDE SEQUENCE</scope>
    <source>
        <strain evidence="1">E7-10</strain>
    </source>
</reference>